<name>A0A074WEP0_9PEZI</name>
<dbReference type="Proteomes" id="UP000027730">
    <property type="component" value="Unassembled WGS sequence"/>
</dbReference>
<feature type="chain" id="PRO_5005409271" description="Apple domain-containing protein" evidence="1">
    <location>
        <begin position="21"/>
        <end position="393"/>
    </location>
</feature>
<dbReference type="HOGENOM" id="CLU_706181_0_0_1"/>
<sequence length="393" mass="40845">MFNILLLAAIFFACFQSCAATVSTRSKVGCLTKISTKSTSRVQTSTVSATFIFHPRVTSTTTLTQTVTPSSTTITTISTATSTTLTTLPSTTDTFTITTTGTILETITNTLTSTNIISETVTTTVTTVSTISTSSGFTPLASALSASGYAASKKRRSLRHSNGDDALIEARSASRSGMRPDAPKASSIYPVAVKCYRYVEIFSTSTIIATARTTPTITLPAGTVTVTSTTTLTTTTSIIPIEASTTLTSSTATTLTLTNTITAAILTTQTTTSTAFAPVSTFYAACANNNLVSQVNGVTISNFGPETYGYSQAGNTASAYDCCVLCQQTASCGASFYEVDSIYSQGACFIVNNSGTCTADTASEQDAVLVTNLAFTLVASNGACGQTYFNNNQ</sequence>
<organism evidence="2 3">
    <name type="scientific">Aureobasidium namibiae CBS 147.97</name>
    <dbReference type="NCBI Taxonomy" id="1043004"/>
    <lineage>
        <taxon>Eukaryota</taxon>
        <taxon>Fungi</taxon>
        <taxon>Dikarya</taxon>
        <taxon>Ascomycota</taxon>
        <taxon>Pezizomycotina</taxon>
        <taxon>Dothideomycetes</taxon>
        <taxon>Dothideomycetidae</taxon>
        <taxon>Dothideales</taxon>
        <taxon>Saccotheciaceae</taxon>
        <taxon>Aureobasidium</taxon>
    </lineage>
</organism>
<accession>A0A074WEP0</accession>
<proteinExistence type="predicted"/>
<keyword evidence="3" id="KW-1185">Reference proteome</keyword>
<dbReference type="AlphaFoldDB" id="A0A074WEP0"/>
<dbReference type="STRING" id="1043004.A0A074WEP0"/>
<evidence type="ECO:0000313" key="3">
    <source>
        <dbReference type="Proteomes" id="UP000027730"/>
    </source>
</evidence>
<protein>
    <recommendedName>
        <fullName evidence="4">Apple domain-containing protein</fullName>
    </recommendedName>
</protein>
<dbReference type="GeneID" id="25414368"/>
<dbReference type="EMBL" id="KL584731">
    <property type="protein sequence ID" value="KEQ68357.1"/>
    <property type="molecule type" value="Genomic_DNA"/>
</dbReference>
<reference evidence="2 3" key="1">
    <citation type="journal article" date="2014" name="BMC Genomics">
        <title>Genome sequencing of four Aureobasidium pullulans varieties: biotechnological potential, stress tolerance, and description of new species.</title>
        <authorList>
            <person name="Gostin Ar C."/>
            <person name="Ohm R.A."/>
            <person name="Kogej T."/>
            <person name="Sonjak S."/>
            <person name="Turk M."/>
            <person name="Zajc J."/>
            <person name="Zalar P."/>
            <person name="Grube M."/>
            <person name="Sun H."/>
            <person name="Han J."/>
            <person name="Sharma A."/>
            <person name="Chiniquy J."/>
            <person name="Ngan C.Y."/>
            <person name="Lipzen A."/>
            <person name="Barry K."/>
            <person name="Grigoriev I.V."/>
            <person name="Gunde-Cimerman N."/>
        </authorList>
    </citation>
    <scope>NUCLEOTIDE SEQUENCE [LARGE SCALE GENOMIC DNA]</scope>
    <source>
        <strain evidence="2 3">CBS 147.97</strain>
    </source>
</reference>
<dbReference type="OrthoDB" id="5428787at2759"/>
<evidence type="ECO:0000256" key="1">
    <source>
        <dbReference type="SAM" id="SignalP"/>
    </source>
</evidence>
<dbReference type="RefSeq" id="XP_013422534.1">
    <property type="nucleotide sequence ID" value="XM_013567080.1"/>
</dbReference>
<feature type="signal peptide" evidence="1">
    <location>
        <begin position="1"/>
        <end position="20"/>
    </location>
</feature>
<gene>
    <name evidence="2" type="ORF">M436DRAFT_68220</name>
</gene>
<evidence type="ECO:0008006" key="4">
    <source>
        <dbReference type="Google" id="ProtNLM"/>
    </source>
</evidence>
<evidence type="ECO:0000313" key="2">
    <source>
        <dbReference type="EMBL" id="KEQ68357.1"/>
    </source>
</evidence>
<keyword evidence="1" id="KW-0732">Signal</keyword>